<dbReference type="InterPro" id="IPR000594">
    <property type="entry name" value="ThiF_NAD_FAD-bd"/>
</dbReference>
<dbReference type="GO" id="GO:0016925">
    <property type="term" value="P:protein sumoylation"/>
    <property type="evidence" value="ECO:0007669"/>
    <property type="project" value="TreeGrafter"/>
</dbReference>
<dbReference type="EMBL" id="BEGY01000070">
    <property type="protein sequence ID" value="GAX81801.1"/>
    <property type="molecule type" value="Genomic_DNA"/>
</dbReference>
<dbReference type="SUPFAM" id="SSF69572">
    <property type="entry name" value="Activating enzymes of the ubiquitin-like proteins"/>
    <property type="match status" value="1"/>
</dbReference>
<dbReference type="STRING" id="1157962.A0A250XFE6"/>
<accession>A0A250XFE6</accession>
<dbReference type="AlphaFoldDB" id="A0A250XFE6"/>
<dbReference type="GO" id="GO:0005737">
    <property type="term" value="C:cytoplasm"/>
    <property type="evidence" value="ECO:0007669"/>
    <property type="project" value="TreeGrafter"/>
</dbReference>
<dbReference type="Gene3D" id="3.40.50.720">
    <property type="entry name" value="NAD(P)-binding Rossmann-like Domain"/>
    <property type="match status" value="1"/>
</dbReference>
<organism evidence="2 3">
    <name type="scientific">Chlamydomonas eustigma</name>
    <dbReference type="NCBI Taxonomy" id="1157962"/>
    <lineage>
        <taxon>Eukaryota</taxon>
        <taxon>Viridiplantae</taxon>
        <taxon>Chlorophyta</taxon>
        <taxon>core chlorophytes</taxon>
        <taxon>Chlorophyceae</taxon>
        <taxon>CS clade</taxon>
        <taxon>Chlamydomonadales</taxon>
        <taxon>Chlamydomonadaceae</taxon>
        <taxon>Chlamydomonas</taxon>
    </lineage>
</organism>
<dbReference type="InterPro" id="IPR035985">
    <property type="entry name" value="Ubiquitin-activating_enz"/>
</dbReference>
<protein>
    <recommendedName>
        <fullName evidence="1">THIF-type NAD/FAD binding fold domain-containing protein</fullName>
    </recommendedName>
</protein>
<dbReference type="OrthoDB" id="1708823at2759"/>
<evidence type="ECO:0000313" key="3">
    <source>
        <dbReference type="Proteomes" id="UP000232323"/>
    </source>
</evidence>
<dbReference type="Pfam" id="PF00899">
    <property type="entry name" value="ThiF"/>
    <property type="match status" value="1"/>
</dbReference>
<gene>
    <name evidence="2" type="ORF">CEUSTIGMA_g9229.t1</name>
</gene>
<dbReference type="PANTHER" id="PTHR10953">
    <property type="entry name" value="UBIQUITIN-ACTIVATING ENZYME E1"/>
    <property type="match status" value="1"/>
</dbReference>
<dbReference type="PANTHER" id="PTHR10953:SF162">
    <property type="entry name" value="SUMO-ACTIVATING ENZYME SUBUNIT 1"/>
    <property type="match status" value="1"/>
</dbReference>
<dbReference type="GO" id="GO:0031510">
    <property type="term" value="C:SUMO activating enzyme complex"/>
    <property type="evidence" value="ECO:0007669"/>
    <property type="project" value="TreeGrafter"/>
</dbReference>
<reference evidence="2 3" key="1">
    <citation type="submission" date="2017-08" db="EMBL/GenBank/DDBJ databases">
        <title>Acidophilic green algal genome provides insights into adaptation to an acidic environment.</title>
        <authorList>
            <person name="Hirooka S."/>
            <person name="Hirose Y."/>
            <person name="Kanesaki Y."/>
            <person name="Higuchi S."/>
            <person name="Fujiwara T."/>
            <person name="Onuma R."/>
            <person name="Era A."/>
            <person name="Ohbayashi R."/>
            <person name="Uzuka A."/>
            <person name="Nozaki H."/>
            <person name="Yoshikawa H."/>
            <person name="Miyagishima S.Y."/>
        </authorList>
    </citation>
    <scope>NUCLEOTIDE SEQUENCE [LARGE SCALE GENOMIC DNA]</scope>
    <source>
        <strain evidence="2 3">NIES-2499</strain>
    </source>
</reference>
<comment type="caution">
    <text evidence="2">The sequence shown here is derived from an EMBL/GenBank/DDBJ whole genome shotgun (WGS) entry which is preliminary data.</text>
</comment>
<name>A0A250XFE6_9CHLO</name>
<dbReference type="InterPro" id="IPR045886">
    <property type="entry name" value="ThiF/MoeB/HesA"/>
</dbReference>
<keyword evidence="3" id="KW-1185">Reference proteome</keyword>
<feature type="domain" description="THIF-type NAD/FAD binding fold" evidence="1">
    <location>
        <begin position="13"/>
        <end position="306"/>
    </location>
</feature>
<evidence type="ECO:0000259" key="1">
    <source>
        <dbReference type="Pfam" id="PF00899"/>
    </source>
</evidence>
<proteinExistence type="predicted"/>
<dbReference type="GO" id="GO:0019948">
    <property type="term" value="F:SUMO activating enzyme activity"/>
    <property type="evidence" value="ECO:0007669"/>
    <property type="project" value="TreeGrafter"/>
</dbReference>
<dbReference type="Proteomes" id="UP000232323">
    <property type="component" value="Unassembled WGS sequence"/>
</dbReference>
<evidence type="ECO:0000313" key="2">
    <source>
        <dbReference type="EMBL" id="GAX81801.1"/>
    </source>
</evidence>
<sequence>MNAQLTTDESAVYDRQLRVWGLEVQQRLNSAKILIIGGNGIAAEVSKNLTLAGAGLVAIADDTPCGQDKPGNFLISDDSPATSTVAEACACTLQAMNPLIKVKVEAGPHSDTGLKDLELEQYDTVVATDMNFLQIQDLEARCIRLKKQLFACLLRGAFGVTFVNLNSHSYREKAADGQSFESKTLIYSNLEGAMSCPVAKLNKRTHPLYLVSRAVYHFELLNKRSATSMDLPSLQEIAAKLFKSDEVPPNAMYCKANLDLLEAWASHEGVLAPVAAILGGVVANHVIRAVSFEGPPIKNMFYFSLFDNLGVVEDMHV</sequence>